<evidence type="ECO:0000313" key="4">
    <source>
        <dbReference type="Proteomes" id="UP001431235"/>
    </source>
</evidence>
<evidence type="ECO:0000313" key="3">
    <source>
        <dbReference type="EMBL" id="MCL7713573.1"/>
    </source>
</evidence>
<dbReference type="Pfam" id="PF11162">
    <property type="entry name" value="DUF2946"/>
    <property type="match status" value="1"/>
</dbReference>
<sequence>MARLAFVAMLLIAFAPAASQVLIKRHDVPQVALQAVEMCTAAGLQTQLVSSLSGDMHGHDAASMPQHHDDDALCEYCSVVMPLPLLLLLLCGLLALSPVAPAFRPRLAVPRLFRNQRSLGAQAPPRLA</sequence>
<keyword evidence="4" id="KW-1185">Reference proteome</keyword>
<proteinExistence type="predicted"/>
<keyword evidence="1" id="KW-0472">Membrane</keyword>
<reference evidence="3 4" key="1">
    <citation type="submission" date="2021-08" db="EMBL/GenBank/DDBJ databases">
        <title>Novel members of of the genus Stenotrophomonas from differernt environment.</title>
        <authorList>
            <person name="Deng Y."/>
        </authorList>
    </citation>
    <scope>NUCLEOTIDE SEQUENCE [LARGE SCALE GENOMIC DNA]</scope>
    <source>
        <strain evidence="3 4">CPCC 101365</strain>
    </source>
</reference>
<feature type="signal peptide" evidence="2">
    <location>
        <begin position="1"/>
        <end position="17"/>
    </location>
</feature>
<comment type="caution">
    <text evidence="3">The sequence shown here is derived from an EMBL/GenBank/DDBJ whole genome shotgun (WGS) entry which is preliminary data.</text>
</comment>
<evidence type="ECO:0000256" key="1">
    <source>
        <dbReference type="SAM" id="Phobius"/>
    </source>
</evidence>
<organism evidence="3 4">
    <name type="scientific">Stenotrophomonas mori</name>
    <dbReference type="NCBI Taxonomy" id="2871096"/>
    <lineage>
        <taxon>Bacteria</taxon>
        <taxon>Pseudomonadati</taxon>
        <taxon>Pseudomonadota</taxon>
        <taxon>Gammaproteobacteria</taxon>
        <taxon>Lysobacterales</taxon>
        <taxon>Lysobacteraceae</taxon>
        <taxon>Stenotrophomonas</taxon>
    </lineage>
</organism>
<keyword evidence="1" id="KW-0812">Transmembrane</keyword>
<protein>
    <submittedName>
        <fullName evidence="3">DUF2946 family protein</fullName>
    </submittedName>
</protein>
<dbReference type="RefSeq" id="WP_250061716.1">
    <property type="nucleotide sequence ID" value="NZ_JAIKTS010000001.1"/>
</dbReference>
<dbReference type="EMBL" id="JAIKTS010000001">
    <property type="protein sequence ID" value="MCL7713573.1"/>
    <property type="molecule type" value="Genomic_DNA"/>
</dbReference>
<keyword evidence="2" id="KW-0732">Signal</keyword>
<keyword evidence="1" id="KW-1133">Transmembrane helix</keyword>
<accession>A0ABT0SE43</accession>
<evidence type="ECO:0000256" key="2">
    <source>
        <dbReference type="SAM" id="SignalP"/>
    </source>
</evidence>
<feature type="chain" id="PRO_5046152767" evidence="2">
    <location>
        <begin position="18"/>
        <end position="128"/>
    </location>
</feature>
<dbReference type="Proteomes" id="UP001431235">
    <property type="component" value="Unassembled WGS sequence"/>
</dbReference>
<feature type="transmembrane region" description="Helical" evidence="1">
    <location>
        <begin position="85"/>
        <end position="103"/>
    </location>
</feature>
<gene>
    <name evidence="3" type="ORF">K5L01_02725</name>
</gene>
<name>A0ABT0SE43_9GAMM</name>
<dbReference type="InterPro" id="IPR021333">
    <property type="entry name" value="DUF2946"/>
</dbReference>